<keyword evidence="4 9" id="KW-0597">Phosphoprotein</keyword>
<dbReference type="InterPro" id="IPR003594">
    <property type="entry name" value="HATPase_dom"/>
</dbReference>
<protein>
    <recommendedName>
        <fullName evidence="3">Chemotaxis protein CheA</fullName>
        <ecNumber evidence="2">2.7.13.3</ecNumber>
    </recommendedName>
</protein>
<evidence type="ECO:0000259" key="11">
    <source>
        <dbReference type="PROSITE" id="PS50109"/>
    </source>
</evidence>
<dbReference type="PROSITE" id="PS50109">
    <property type="entry name" value="HIS_KIN"/>
    <property type="match status" value="1"/>
</dbReference>
<dbReference type="SUPFAM" id="SSF55874">
    <property type="entry name" value="ATPase domain of HSP90 chaperone/DNA topoisomerase II/histidine kinase"/>
    <property type="match status" value="1"/>
</dbReference>
<feature type="modified residue" description="Phosphohistidine" evidence="9">
    <location>
        <position position="49"/>
    </location>
</feature>
<dbReference type="InterPro" id="IPR036061">
    <property type="entry name" value="CheW-like_dom_sf"/>
</dbReference>
<evidence type="ECO:0000256" key="10">
    <source>
        <dbReference type="SAM" id="MobiDB-lite"/>
    </source>
</evidence>
<dbReference type="InterPro" id="IPR008207">
    <property type="entry name" value="Sig_transdc_His_kin_Hpt_dom"/>
</dbReference>
<feature type="domain" description="CheW-like" evidence="12">
    <location>
        <begin position="620"/>
        <end position="754"/>
    </location>
</feature>
<keyword evidence="7" id="KW-0902">Two-component regulatory system</keyword>
<evidence type="ECO:0000256" key="1">
    <source>
        <dbReference type="ARBA" id="ARBA00000085"/>
    </source>
</evidence>
<dbReference type="SMART" id="SM01231">
    <property type="entry name" value="H-kinase_dim"/>
    <property type="match status" value="1"/>
</dbReference>
<dbReference type="InterPro" id="IPR005467">
    <property type="entry name" value="His_kinase_dom"/>
</dbReference>
<dbReference type="PROSITE" id="PS50894">
    <property type="entry name" value="HPT"/>
    <property type="match status" value="1"/>
</dbReference>
<gene>
    <name evidence="14" type="ORF">A9HBioS_4493</name>
</gene>
<evidence type="ECO:0000256" key="3">
    <source>
        <dbReference type="ARBA" id="ARBA00021495"/>
    </source>
</evidence>
<dbReference type="PANTHER" id="PTHR43395:SF1">
    <property type="entry name" value="CHEMOTAXIS PROTEIN CHEA"/>
    <property type="match status" value="1"/>
</dbReference>
<proteinExistence type="predicted"/>
<dbReference type="Pfam" id="PF01627">
    <property type="entry name" value="Hpt"/>
    <property type="match status" value="1"/>
</dbReference>
<dbReference type="InterPro" id="IPR004358">
    <property type="entry name" value="Sig_transdc_His_kin-like_C"/>
</dbReference>
<dbReference type="EMBL" id="MKWS01000017">
    <property type="protein sequence ID" value="RVD75650.1"/>
    <property type="molecule type" value="Genomic_DNA"/>
</dbReference>
<evidence type="ECO:0000259" key="13">
    <source>
        <dbReference type="PROSITE" id="PS50894"/>
    </source>
</evidence>
<dbReference type="CDD" id="cd16916">
    <property type="entry name" value="HATPase_CheA-like"/>
    <property type="match status" value="1"/>
</dbReference>
<dbReference type="PRINTS" id="PR00344">
    <property type="entry name" value="BCTRLSENSOR"/>
</dbReference>
<comment type="catalytic activity">
    <reaction evidence="1">
        <text>ATP + protein L-histidine = ADP + protein N-phospho-L-histidine.</text>
        <dbReference type="EC" id="2.7.13.3"/>
    </reaction>
</comment>
<dbReference type="SUPFAM" id="SSF47226">
    <property type="entry name" value="Histidine-containing phosphotransfer domain, HPT domain"/>
    <property type="match status" value="1"/>
</dbReference>
<evidence type="ECO:0000256" key="4">
    <source>
        <dbReference type="ARBA" id="ARBA00022553"/>
    </source>
</evidence>
<evidence type="ECO:0000313" key="15">
    <source>
        <dbReference type="Proteomes" id="UP000288002"/>
    </source>
</evidence>
<dbReference type="GO" id="GO:0005737">
    <property type="term" value="C:cytoplasm"/>
    <property type="evidence" value="ECO:0007669"/>
    <property type="project" value="InterPro"/>
</dbReference>
<feature type="domain" description="Histidine kinase" evidence="11">
    <location>
        <begin position="409"/>
        <end position="618"/>
    </location>
</feature>
<dbReference type="InterPro" id="IPR004105">
    <property type="entry name" value="CheA-like_dim"/>
</dbReference>
<dbReference type="Gene3D" id="1.10.287.560">
    <property type="entry name" value="Histidine kinase CheA-like, homodimeric domain"/>
    <property type="match status" value="1"/>
</dbReference>
<dbReference type="InterPro" id="IPR037006">
    <property type="entry name" value="CheA-like_homodim_sf"/>
</dbReference>
<feature type="compositionally biased region" description="Low complexity" evidence="10">
    <location>
        <begin position="345"/>
        <end position="358"/>
    </location>
</feature>
<dbReference type="GO" id="GO:0000155">
    <property type="term" value="F:phosphorelay sensor kinase activity"/>
    <property type="evidence" value="ECO:0007669"/>
    <property type="project" value="InterPro"/>
</dbReference>
<name>A0AA94EK15_9PSED</name>
<dbReference type="SUPFAM" id="SSF47384">
    <property type="entry name" value="Homodimeric domain of signal transducing histidine kinase"/>
    <property type="match status" value="1"/>
</dbReference>
<dbReference type="InterPro" id="IPR002545">
    <property type="entry name" value="CheW-lke_dom"/>
</dbReference>
<dbReference type="PANTHER" id="PTHR43395">
    <property type="entry name" value="SENSOR HISTIDINE KINASE CHEA"/>
    <property type="match status" value="1"/>
</dbReference>
<evidence type="ECO:0000256" key="2">
    <source>
        <dbReference type="ARBA" id="ARBA00012438"/>
    </source>
</evidence>
<dbReference type="SMART" id="SM00260">
    <property type="entry name" value="CheW"/>
    <property type="match status" value="1"/>
</dbReference>
<dbReference type="SMART" id="SM00387">
    <property type="entry name" value="HATPase_c"/>
    <property type="match status" value="1"/>
</dbReference>
<comment type="function">
    <text evidence="8">Involved in the transmission of sensory signals from the chemoreceptors to the flagellar motors. CheA is autophosphorylated; it can transfer its phosphate group to either CheB or CheY.</text>
</comment>
<evidence type="ECO:0000256" key="6">
    <source>
        <dbReference type="ARBA" id="ARBA00022777"/>
    </source>
</evidence>
<dbReference type="GO" id="GO:0006935">
    <property type="term" value="P:chemotaxis"/>
    <property type="evidence" value="ECO:0007669"/>
    <property type="project" value="InterPro"/>
</dbReference>
<dbReference type="FunFam" id="1.20.120.160:FF:000008">
    <property type="entry name" value="Chemotaxis sensor histidine kinase CheA"/>
    <property type="match status" value="1"/>
</dbReference>
<organism evidence="14 15">
    <name type="scientific">Pseudomonas koreensis</name>
    <dbReference type="NCBI Taxonomy" id="198620"/>
    <lineage>
        <taxon>Bacteria</taxon>
        <taxon>Pseudomonadati</taxon>
        <taxon>Pseudomonadota</taxon>
        <taxon>Gammaproteobacteria</taxon>
        <taxon>Pseudomonadales</taxon>
        <taxon>Pseudomonadaceae</taxon>
        <taxon>Pseudomonas</taxon>
    </lineage>
</organism>
<dbReference type="CDD" id="cd00731">
    <property type="entry name" value="CheA_reg"/>
    <property type="match status" value="1"/>
</dbReference>
<evidence type="ECO:0000256" key="8">
    <source>
        <dbReference type="ARBA" id="ARBA00035100"/>
    </source>
</evidence>
<dbReference type="Pfam" id="PF02518">
    <property type="entry name" value="HATPase_c"/>
    <property type="match status" value="1"/>
</dbReference>
<dbReference type="InterPro" id="IPR036890">
    <property type="entry name" value="HATPase_C_sf"/>
</dbReference>
<dbReference type="Gene3D" id="2.30.30.40">
    <property type="entry name" value="SH3 Domains"/>
    <property type="match status" value="1"/>
</dbReference>
<dbReference type="SMART" id="SM00073">
    <property type="entry name" value="HPT"/>
    <property type="match status" value="1"/>
</dbReference>
<evidence type="ECO:0000256" key="7">
    <source>
        <dbReference type="ARBA" id="ARBA00023012"/>
    </source>
</evidence>
<evidence type="ECO:0000313" key="14">
    <source>
        <dbReference type="EMBL" id="RVD75650.1"/>
    </source>
</evidence>
<dbReference type="PROSITE" id="PS50851">
    <property type="entry name" value="CHEW"/>
    <property type="match status" value="1"/>
</dbReference>
<keyword evidence="6 14" id="KW-0418">Kinase</keyword>
<dbReference type="Pfam" id="PF01584">
    <property type="entry name" value="CheW"/>
    <property type="match status" value="1"/>
</dbReference>
<dbReference type="InterPro" id="IPR051315">
    <property type="entry name" value="Bact_Chemotaxis_CheA"/>
</dbReference>
<dbReference type="Gene3D" id="1.20.120.160">
    <property type="entry name" value="HPT domain"/>
    <property type="match status" value="1"/>
</dbReference>
<dbReference type="Proteomes" id="UP000288002">
    <property type="component" value="Unassembled WGS sequence"/>
</dbReference>
<feature type="domain" description="HPt" evidence="13">
    <location>
        <begin position="2"/>
        <end position="106"/>
    </location>
</feature>
<evidence type="ECO:0000259" key="12">
    <source>
        <dbReference type="PROSITE" id="PS50851"/>
    </source>
</evidence>
<dbReference type="CDD" id="cd00088">
    <property type="entry name" value="HPT"/>
    <property type="match status" value="1"/>
</dbReference>
<dbReference type="InterPro" id="IPR036641">
    <property type="entry name" value="HPT_dom_sf"/>
</dbReference>
<accession>A0AA94EK15</accession>
<evidence type="ECO:0000256" key="9">
    <source>
        <dbReference type="PROSITE-ProRule" id="PRU00110"/>
    </source>
</evidence>
<dbReference type="AlphaFoldDB" id="A0AA94EK15"/>
<dbReference type="SUPFAM" id="SSF50341">
    <property type="entry name" value="CheW-like"/>
    <property type="match status" value="1"/>
</dbReference>
<dbReference type="Pfam" id="PF02895">
    <property type="entry name" value="H-kinase_dim"/>
    <property type="match status" value="1"/>
</dbReference>
<evidence type="ECO:0000256" key="5">
    <source>
        <dbReference type="ARBA" id="ARBA00022679"/>
    </source>
</evidence>
<feature type="region of interest" description="Disordered" evidence="10">
    <location>
        <begin position="328"/>
        <end position="373"/>
    </location>
</feature>
<keyword evidence="5" id="KW-0808">Transferase</keyword>
<dbReference type="RefSeq" id="WP_127651597.1">
    <property type="nucleotide sequence ID" value="NZ_MKWS01000017.1"/>
</dbReference>
<comment type="caution">
    <text evidence="14">The sequence shown here is derived from an EMBL/GenBank/DDBJ whole genome shotgun (WGS) entry which is preliminary data.</text>
</comment>
<dbReference type="Gene3D" id="3.30.565.10">
    <property type="entry name" value="Histidine kinase-like ATPase, C-terminal domain"/>
    <property type="match status" value="1"/>
</dbReference>
<dbReference type="EC" id="2.7.13.3" evidence="2"/>
<dbReference type="FunFam" id="2.30.30.40:FF:000048">
    <property type="entry name" value="Chemotaxis protein CheA, putative"/>
    <property type="match status" value="1"/>
</dbReference>
<dbReference type="InterPro" id="IPR036097">
    <property type="entry name" value="HisK_dim/P_sf"/>
</dbReference>
<reference evidence="14 15" key="1">
    <citation type="submission" date="2016-10" db="EMBL/GenBank/DDBJ databases">
        <title>Search of new enzymes for the oxidation of sulfur compounds.</title>
        <authorList>
            <person name="Novo A."/>
            <person name="Moreira I.S."/>
            <person name="Castro P.M."/>
        </authorList>
    </citation>
    <scope>NUCLEOTIDE SEQUENCE [LARGE SCALE GENOMIC DNA]</scope>
    <source>
        <strain evidence="14 15">A9</strain>
    </source>
</reference>
<sequence>MSFGADEEILQDFLVEAGEILEQLSEQLVELESRPDDADLLNAIFRGFHTVKGGAGFLQLNELVECCHIAENVFDILRKGERRVDAELMDVVLEALDAVNSMFSEVRERAPITAATPELLAALARLAEPQSADEAPASPVAEMIEELVVEGDAGDSGDITDNEFEQLLDSLNAAKAEAEAPAAAPAPAAEAAAGDEITDAEFESLLDQLHGKGQFAADAVAPTAAAPAAPAAGDSSDITDDEFEALLDQLHGKGNFAVEALESAIASAPAAPAAPAAAAAGSDLISDHEFESLLDELHGKGKFTDVGAATAGTASTVAAPVAKAAAAPAAAPKAAPKPEPKAETPKPAAAPAPARAAAAPPPEKPASEAETTVRVDTARLDEIMNMVGELVLVRNRLVRLGLNSGDEAMSKAVSNLDVVTADLQTAVMKTRMQPIKKVFGRFPRLVRDLARQLKKEINLELVGEETDLDKNLVEALADPLVHLVRNAVDHGIESPEEREASGKARGGRVVLAAEQEGDHILLSISDDGKGMDPNVLRSIAVKRGVMDKDAADRLSDTECYNLIFAPGFSTKTEISDVSGRGVGMDVVKTKISQLNGSINIYSTKGQGSKIVIKVPLTLAIMPTLMVMLGNQAFAFPLVNVNEIFHLDLSTTNVVDGQEVVIVRDKALPLFYLKRWLVSSAAHEEQREGHVVILSVGTQRIGFVVDQLVGQEEVVIKPLGKMLQGTPGMSGATITGDGRIALILDVPSMLKRYAARRI</sequence>
<dbReference type="FunFam" id="3.30.565.10:FF:000016">
    <property type="entry name" value="Chemotaxis protein CheA, putative"/>
    <property type="match status" value="1"/>
</dbReference>